<proteinExistence type="predicted"/>
<evidence type="ECO:0000313" key="2">
    <source>
        <dbReference type="Proteomes" id="UP000217889"/>
    </source>
</evidence>
<protein>
    <submittedName>
        <fullName evidence="1">Uncharacterized protein</fullName>
    </submittedName>
</protein>
<dbReference type="Proteomes" id="UP000217889">
    <property type="component" value="Chromosome"/>
</dbReference>
<dbReference type="RefSeq" id="WP_096800810.1">
    <property type="nucleotide sequence ID" value="NZ_CP023564.1"/>
</dbReference>
<name>A0A291H1S7_9MICO</name>
<keyword evidence="2" id="KW-1185">Reference proteome</keyword>
<dbReference type="EMBL" id="CP023564">
    <property type="protein sequence ID" value="ATG56350.1"/>
    <property type="molecule type" value="Genomic_DNA"/>
</dbReference>
<evidence type="ECO:0000313" key="1">
    <source>
        <dbReference type="EMBL" id="ATG56350.1"/>
    </source>
</evidence>
<sequence length="144" mass="15862">MRPFSEKLTDATMWNANFKMGVLVGLLCPKCQTPEEFLEAETNAAELADAELVGFRSLDPTKRAELIIEMIDKSAHSVIDKHRRKAERTGRTRVRVDVQAWAAEAAAGVPVIQGQSESFMAHAREIAAEYISGALRLVAHAEKA</sequence>
<accession>A0A291H1S7</accession>
<dbReference type="KEGG" id="bgg:CFK41_17345"/>
<dbReference type="AlphaFoldDB" id="A0A291H1S7"/>
<dbReference type="OrthoDB" id="4320746at2"/>
<gene>
    <name evidence="1" type="ORF">CFK41_17345</name>
</gene>
<reference evidence="1 2" key="1">
    <citation type="journal article" date="2014" name="Int. J. Syst. Evol. Microbiol.">
        <title>Brachybacterium ginsengisoli sp. nov., isolated from soil of a ginseng field.</title>
        <authorList>
            <person name="Hoang V.A."/>
            <person name="Kim Y.J."/>
            <person name="Nguyen N.L."/>
            <person name="Yang D.C."/>
        </authorList>
    </citation>
    <scope>NUCLEOTIDE SEQUENCE [LARGE SCALE GENOMIC DNA]</scope>
    <source>
        <strain evidence="1 2">DCY80</strain>
    </source>
</reference>
<organism evidence="1 2">
    <name type="scientific">Brachybacterium ginsengisoli</name>
    <dbReference type="NCBI Taxonomy" id="1331682"/>
    <lineage>
        <taxon>Bacteria</taxon>
        <taxon>Bacillati</taxon>
        <taxon>Actinomycetota</taxon>
        <taxon>Actinomycetes</taxon>
        <taxon>Micrococcales</taxon>
        <taxon>Dermabacteraceae</taxon>
        <taxon>Brachybacterium</taxon>
    </lineage>
</organism>